<proteinExistence type="predicted"/>
<sequence length="53" mass="5959">MAQLDFECRKCKKITRQIIQGKITDNLPPGVEVIQCTKCELLTVASVGTDHRE</sequence>
<reference evidence="1" key="1">
    <citation type="submission" date="2020-05" db="EMBL/GenBank/DDBJ databases">
        <authorList>
            <person name="Chiriac C."/>
            <person name="Salcher M."/>
            <person name="Ghai R."/>
            <person name="Kavagutti S V."/>
        </authorList>
    </citation>
    <scope>NUCLEOTIDE SEQUENCE</scope>
</reference>
<name>A0A6J5T8U8_9CAUD</name>
<organism evidence="1">
    <name type="scientific">uncultured Caudovirales phage</name>
    <dbReference type="NCBI Taxonomy" id="2100421"/>
    <lineage>
        <taxon>Viruses</taxon>
        <taxon>Duplodnaviria</taxon>
        <taxon>Heunggongvirae</taxon>
        <taxon>Uroviricota</taxon>
        <taxon>Caudoviricetes</taxon>
        <taxon>Peduoviridae</taxon>
        <taxon>Maltschvirus</taxon>
        <taxon>Maltschvirus maltsch</taxon>
    </lineage>
</organism>
<protein>
    <submittedName>
        <fullName evidence="1">Uncharacterized protein</fullName>
    </submittedName>
</protein>
<evidence type="ECO:0000313" key="1">
    <source>
        <dbReference type="EMBL" id="CAB4222897.1"/>
    </source>
</evidence>
<dbReference type="EMBL" id="LR797524">
    <property type="protein sequence ID" value="CAB4222897.1"/>
    <property type="molecule type" value="Genomic_DNA"/>
</dbReference>
<gene>
    <name evidence="1" type="ORF">UFOVP1660_13</name>
</gene>
<accession>A0A6J5T8U8</accession>